<comment type="caution">
    <text evidence="1">The sequence shown here is derived from an EMBL/GenBank/DDBJ whole genome shotgun (WGS) entry which is preliminary data.</text>
</comment>
<gene>
    <name evidence="1" type="ORF">J0M35_19045</name>
</gene>
<sequence>MKNFDLVESQASTDKVQRNDNLLDGANLIIEGYKGRIYEKAPSDHMYPSLPKLELEGTKFAADSRLPILNSSKLDDKDSRTAIRAEQAVQDRMTPEERRQLHKDRIDYEKAVESHKRADMMGALPFGYNKMPEKPASLQRYENAVSQEIAKRDPSFHSRNFMIDGTFHKPKETVRIERTPRDRQDWLREVILY</sequence>
<protein>
    <submittedName>
        <fullName evidence="1">Uncharacterized protein</fullName>
    </submittedName>
</protein>
<organism evidence="1 2">
    <name type="scientific">Candidatus Obscuribacter phosphatis</name>
    <dbReference type="NCBI Taxonomy" id="1906157"/>
    <lineage>
        <taxon>Bacteria</taxon>
        <taxon>Bacillati</taxon>
        <taxon>Candidatus Melainabacteria</taxon>
        <taxon>Candidatus Obscuribacterales</taxon>
        <taxon>Candidatus Obscuribacteraceae</taxon>
        <taxon>Candidatus Obscuribacter</taxon>
    </lineage>
</organism>
<dbReference type="AlphaFoldDB" id="A0A8J7P913"/>
<dbReference type="EMBL" id="JAFLCK010000040">
    <property type="protein sequence ID" value="MBN8662474.1"/>
    <property type="molecule type" value="Genomic_DNA"/>
</dbReference>
<proteinExistence type="predicted"/>
<name>A0A8J7P913_9BACT</name>
<reference evidence="1" key="1">
    <citation type="submission" date="2021-02" db="EMBL/GenBank/DDBJ databases">
        <title>Genome-Resolved Metagenomics of a Microbial Community Performing Photosynthetic Biological Nutrient Removal.</title>
        <authorList>
            <person name="Mcdaniel E.A."/>
        </authorList>
    </citation>
    <scope>NUCLEOTIDE SEQUENCE</scope>
    <source>
        <strain evidence="1">UWPOB_OBS1</strain>
    </source>
</reference>
<evidence type="ECO:0000313" key="2">
    <source>
        <dbReference type="Proteomes" id="UP000664277"/>
    </source>
</evidence>
<dbReference type="Proteomes" id="UP000664277">
    <property type="component" value="Unassembled WGS sequence"/>
</dbReference>
<evidence type="ECO:0000313" key="1">
    <source>
        <dbReference type="EMBL" id="MBN8662474.1"/>
    </source>
</evidence>
<accession>A0A8J7P913</accession>